<keyword evidence="4" id="KW-1185">Reference proteome</keyword>
<name>E4U5F7_OCEP5</name>
<feature type="compositionally biased region" description="Pro residues" evidence="1">
    <location>
        <begin position="143"/>
        <end position="152"/>
    </location>
</feature>
<dbReference type="eggNOG" id="ENOG5032VFP">
    <property type="taxonomic scope" value="Bacteria"/>
</dbReference>
<dbReference type="HOGENOM" id="CLU_1228871_0_0_0"/>
<dbReference type="OrthoDB" id="26040at2"/>
<feature type="transmembrane region" description="Helical" evidence="2">
    <location>
        <begin position="177"/>
        <end position="196"/>
    </location>
</feature>
<feature type="transmembrane region" description="Helical" evidence="2">
    <location>
        <begin position="202"/>
        <end position="222"/>
    </location>
</feature>
<keyword evidence="2" id="KW-1133">Transmembrane helix</keyword>
<accession>E4U5F7</accession>
<keyword evidence="2" id="KW-0472">Membrane</keyword>
<protein>
    <submittedName>
        <fullName evidence="3">Uncharacterized protein</fullName>
    </submittedName>
</protein>
<feature type="region of interest" description="Disordered" evidence="1">
    <location>
        <begin position="98"/>
        <end position="153"/>
    </location>
</feature>
<dbReference type="KEGG" id="opr:Ocepr_2241"/>
<evidence type="ECO:0000313" key="4">
    <source>
        <dbReference type="Proteomes" id="UP000008722"/>
    </source>
</evidence>
<evidence type="ECO:0000256" key="2">
    <source>
        <dbReference type="SAM" id="Phobius"/>
    </source>
</evidence>
<dbReference type="STRING" id="670487.Ocepr_2241"/>
<dbReference type="EMBL" id="CP002361">
    <property type="protein sequence ID" value="ADR37689.1"/>
    <property type="molecule type" value="Genomic_DNA"/>
</dbReference>
<organism evidence="3 4">
    <name type="scientific">Oceanithermus profundus (strain DSM 14977 / NBRC 100410 / VKM B-2274 / 506)</name>
    <dbReference type="NCBI Taxonomy" id="670487"/>
    <lineage>
        <taxon>Bacteria</taxon>
        <taxon>Thermotogati</taxon>
        <taxon>Deinococcota</taxon>
        <taxon>Deinococci</taxon>
        <taxon>Thermales</taxon>
        <taxon>Thermaceae</taxon>
        <taxon>Oceanithermus</taxon>
    </lineage>
</organism>
<proteinExistence type="predicted"/>
<evidence type="ECO:0000313" key="3">
    <source>
        <dbReference type="EMBL" id="ADR37689.1"/>
    </source>
</evidence>
<gene>
    <name evidence="3" type="ordered locus">Ocepr_2241</name>
</gene>
<reference evidence="4" key="1">
    <citation type="submission" date="2010-11" db="EMBL/GenBank/DDBJ databases">
        <title>The complete sequence of chromosome of Oceanithermus profundus DSM 14977.</title>
        <authorList>
            <consortium name="US DOE Joint Genome Institute (JGI-PGF)"/>
            <person name="Lucas S."/>
            <person name="Copeland A."/>
            <person name="Lapidus A."/>
            <person name="Bruce D."/>
            <person name="Goodwin L."/>
            <person name="Pitluck S."/>
            <person name="Kyrpides N."/>
            <person name="Mavromatis K."/>
            <person name="Pagani I."/>
            <person name="Ivanova N."/>
            <person name="Zhang X."/>
            <person name="Brettin T."/>
            <person name="Detter J.C."/>
            <person name="Tapia R."/>
            <person name="Han C."/>
            <person name="Land M."/>
            <person name="Hauser L."/>
            <person name="Markowitz V."/>
            <person name="Cheng J.-F."/>
            <person name="Hugenholtz P."/>
            <person name="Woyke T."/>
            <person name="Wu D."/>
            <person name="Tindall B."/>
            <person name="Faehnrich R."/>
            <person name="Brambilla E."/>
            <person name="Klenk H.-P."/>
            <person name="Eisen J.A."/>
        </authorList>
    </citation>
    <scope>NUCLEOTIDE SEQUENCE [LARGE SCALE GENOMIC DNA]</scope>
    <source>
        <strain evidence="4">DSM 14977 / NBRC 100410 / VKM B-2274 / 506</strain>
    </source>
</reference>
<dbReference type="AlphaFoldDB" id="E4U5F7"/>
<dbReference type="RefSeq" id="WP_013458859.1">
    <property type="nucleotide sequence ID" value="NC_014761.1"/>
</dbReference>
<sequence precursor="true">MSAYQEKLRELTQDEVVSQLEGADGLLALTRAELFYIGEAGVQRAPLGEIKKVVGGKGGTLVVMGEAAPLIEAPVRAFQVDELRLFFESVKTFVARQKQATVSAPPPEPAPPPAPEPAPAEPEPAESVESTEERPVTLEEELPPPITPPEEPAPAAEIYTTEPAAEPARRTGGFMGALLKLFSLGTLGAAGYWIYMNPTADPAYLIFVGVLGLGVALVEWHASNL</sequence>
<dbReference type="Proteomes" id="UP000008722">
    <property type="component" value="Chromosome"/>
</dbReference>
<reference evidence="3 4" key="2">
    <citation type="journal article" date="2011" name="Stand. Genomic Sci.">
        <title>Complete genome sequence of Oceanithermus profundus type strain (506).</title>
        <authorList>
            <person name="Pati A."/>
            <person name="Zhang X."/>
            <person name="Lapidus A."/>
            <person name="Nolan M."/>
            <person name="Lucas S."/>
            <person name="Del Rio T.G."/>
            <person name="Tice H."/>
            <person name="Cheng J.F."/>
            <person name="Tapia R."/>
            <person name="Han C."/>
            <person name="Goodwin L."/>
            <person name="Pitluck S."/>
            <person name="Liolios K."/>
            <person name="Pagani I."/>
            <person name="Ivanova N."/>
            <person name="Mavromatis K."/>
            <person name="Chen A."/>
            <person name="Palaniappan K."/>
            <person name="Hauser L."/>
            <person name="Jeffries C.D."/>
            <person name="Brambilla E.M."/>
            <person name="Rohl A."/>
            <person name="Mwirichia R."/>
            <person name="Rohde M."/>
            <person name="Tindall B.J."/>
            <person name="Sikorski J."/>
            <person name="Wirth R."/>
            <person name="Goker M."/>
            <person name="Woyke T."/>
            <person name="Detter J.C."/>
            <person name="Bristow J."/>
            <person name="Eisen J.A."/>
            <person name="Markowitz V."/>
            <person name="Hugenholtz P."/>
            <person name="Kyrpides N.C."/>
            <person name="Klenk H.P."/>
            <person name="Land M."/>
        </authorList>
    </citation>
    <scope>NUCLEOTIDE SEQUENCE [LARGE SCALE GENOMIC DNA]</scope>
    <source>
        <strain evidence="4">DSM 14977 / NBRC 100410 / VKM B-2274 / 506</strain>
    </source>
</reference>
<keyword evidence="2" id="KW-0812">Transmembrane</keyword>
<feature type="compositionally biased region" description="Pro residues" evidence="1">
    <location>
        <begin position="104"/>
        <end position="122"/>
    </location>
</feature>
<evidence type="ECO:0000256" key="1">
    <source>
        <dbReference type="SAM" id="MobiDB-lite"/>
    </source>
</evidence>